<evidence type="ECO:0000259" key="5">
    <source>
        <dbReference type="Pfam" id="PF04542"/>
    </source>
</evidence>
<keyword evidence="4" id="KW-0804">Transcription</keyword>
<dbReference type="Gene3D" id="1.10.10.10">
    <property type="entry name" value="Winged helix-like DNA-binding domain superfamily/Winged helix DNA-binding domain"/>
    <property type="match status" value="1"/>
</dbReference>
<evidence type="ECO:0000256" key="2">
    <source>
        <dbReference type="ARBA" id="ARBA00023015"/>
    </source>
</evidence>
<evidence type="ECO:0000313" key="8">
    <source>
        <dbReference type="Proteomes" id="UP001596116"/>
    </source>
</evidence>
<dbReference type="SUPFAM" id="SSF88659">
    <property type="entry name" value="Sigma3 and sigma4 domains of RNA polymerase sigma factors"/>
    <property type="match status" value="1"/>
</dbReference>
<evidence type="ECO:0000313" key="7">
    <source>
        <dbReference type="EMBL" id="MFC6035359.1"/>
    </source>
</evidence>
<keyword evidence="2" id="KW-0805">Transcription regulation</keyword>
<organism evidence="7 8">
    <name type="scientific">Hyphococcus aureus</name>
    <dbReference type="NCBI Taxonomy" id="2666033"/>
    <lineage>
        <taxon>Bacteria</taxon>
        <taxon>Pseudomonadati</taxon>
        <taxon>Pseudomonadota</taxon>
        <taxon>Alphaproteobacteria</taxon>
        <taxon>Parvularculales</taxon>
        <taxon>Parvularculaceae</taxon>
        <taxon>Hyphococcus</taxon>
    </lineage>
</organism>
<feature type="domain" description="RNA polymerase sigma-70 region 2" evidence="5">
    <location>
        <begin position="21"/>
        <end position="85"/>
    </location>
</feature>
<dbReference type="InterPro" id="IPR039425">
    <property type="entry name" value="RNA_pol_sigma-70-like"/>
</dbReference>
<evidence type="ECO:0000256" key="1">
    <source>
        <dbReference type="ARBA" id="ARBA00010641"/>
    </source>
</evidence>
<gene>
    <name evidence="7" type="ORF">ACFMB1_07375</name>
</gene>
<sequence>MAPDDGFSTAAAGALDLEDAYRAYHEPLVSFLANRLPERAIAADIAHTVFASLAARTAIYSVRDVRQYLFRAARNQLADYYRREEARIAGAARYAADPGAASGEEAPSPEAEAIRRDKLNRLRAIVGAMPQKRRTVFILARFHELTETEIAARLSMKPEAVRQHVSRAMRDCQAEMTRIFEERAEERPAEKLNGRAATRR</sequence>
<comment type="caution">
    <text evidence="7">The sequence shown here is derived from an EMBL/GenBank/DDBJ whole genome shotgun (WGS) entry which is preliminary data.</text>
</comment>
<name>A0ABW1KV16_9PROT</name>
<proteinExistence type="inferred from homology"/>
<dbReference type="InterPro" id="IPR013249">
    <property type="entry name" value="RNA_pol_sigma70_r4_t2"/>
</dbReference>
<accession>A0ABW1KV16</accession>
<dbReference type="InterPro" id="IPR014284">
    <property type="entry name" value="RNA_pol_sigma-70_dom"/>
</dbReference>
<evidence type="ECO:0000256" key="4">
    <source>
        <dbReference type="ARBA" id="ARBA00023163"/>
    </source>
</evidence>
<evidence type="ECO:0000256" key="3">
    <source>
        <dbReference type="ARBA" id="ARBA00023082"/>
    </source>
</evidence>
<dbReference type="SUPFAM" id="SSF88946">
    <property type="entry name" value="Sigma2 domain of RNA polymerase sigma factors"/>
    <property type="match status" value="1"/>
</dbReference>
<dbReference type="EMBL" id="JBHPON010000001">
    <property type="protein sequence ID" value="MFC6035359.1"/>
    <property type="molecule type" value="Genomic_DNA"/>
</dbReference>
<keyword evidence="3" id="KW-0731">Sigma factor</keyword>
<dbReference type="Pfam" id="PF04542">
    <property type="entry name" value="Sigma70_r2"/>
    <property type="match status" value="1"/>
</dbReference>
<dbReference type="NCBIfam" id="TIGR02937">
    <property type="entry name" value="sigma70-ECF"/>
    <property type="match status" value="1"/>
</dbReference>
<dbReference type="InterPro" id="IPR013325">
    <property type="entry name" value="RNA_pol_sigma_r2"/>
</dbReference>
<feature type="domain" description="RNA polymerase sigma factor 70 region 4 type 2" evidence="6">
    <location>
        <begin position="120"/>
        <end position="172"/>
    </location>
</feature>
<dbReference type="RefSeq" id="WP_379879318.1">
    <property type="nucleotide sequence ID" value="NZ_JBHPON010000001.1"/>
</dbReference>
<dbReference type="Gene3D" id="1.10.1740.10">
    <property type="match status" value="1"/>
</dbReference>
<evidence type="ECO:0000259" key="6">
    <source>
        <dbReference type="Pfam" id="PF08281"/>
    </source>
</evidence>
<keyword evidence="8" id="KW-1185">Reference proteome</keyword>
<dbReference type="InterPro" id="IPR013324">
    <property type="entry name" value="RNA_pol_sigma_r3/r4-like"/>
</dbReference>
<dbReference type="Proteomes" id="UP001596116">
    <property type="component" value="Unassembled WGS sequence"/>
</dbReference>
<dbReference type="PANTHER" id="PTHR43133">
    <property type="entry name" value="RNA POLYMERASE ECF-TYPE SIGMA FACTO"/>
    <property type="match status" value="1"/>
</dbReference>
<dbReference type="InterPro" id="IPR007627">
    <property type="entry name" value="RNA_pol_sigma70_r2"/>
</dbReference>
<reference evidence="7 8" key="1">
    <citation type="submission" date="2024-09" db="EMBL/GenBank/DDBJ databases">
        <authorList>
            <person name="Zhang Z.-H."/>
        </authorList>
    </citation>
    <scope>NUCLEOTIDE SEQUENCE [LARGE SCALE GENOMIC DNA]</scope>
    <source>
        <strain evidence="7 8">HHTR114</strain>
    </source>
</reference>
<comment type="similarity">
    <text evidence="1">Belongs to the sigma-70 factor family. ECF subfamily.</text>
</comment>
<dbReference type="Pfam" id="PF08281">
    <property type="entry name" value="Sigma70_r4_2"/>
    <property type="match status" value="1"/>
</dbReference>
<dbReference type="PANTHER" id="PTHR43133:SF63">
    <property type="entry name" value="RNA POLYMERASE SIGMA FACTOR FECI-RELATED"/>
    <property type="match status" value="1"/>
</dbReference>
<protein>
    <submittedName>
        <fullName evidence="7">RNA polymerase sigma factor</fullName>
    </submittedName>
</protein>
<dbReference type="InterPro" id="IPR036388">
    <property type="entry name" value="WH-like_DNA-bd_sf"/>
</dbReference>